<protein>
    <submittedName>
        <fullName evidence="1">Uncharacterized protein</fullName>
    </submittedName>
</protein>
<evidence type="ECO:0000313" key="1">
    <source>
        <dbReference type="EMBL" id="EMD33000.1"/>
    </source>
</evidence>
<sequence length="200" mass="23129">MSVTFYFVELYGDLDQTDVHLSTLIQKLSKTELRQVPKRIRDEFDQRIISLPRSLQPDTPFEVVRSASAITAIPSVLSHKCVFKKITPRLCLGYTVNQKKLAHLCQMCQIKYRAALSHTSRGSTLEHVRAHVEQRIGHSVRTEHVWLEGEDVAVLSLCSNWEMSKKLKESVPLFRDIVGGTENPKWYLDIWHSQWKQVDE</sequence>
<evidence type="ECO:0000313" key="2">
    <source>
        <dbReference type="Proteomes" id="UP000016930"/>
    </source>
</evidence>
<accession>M2QLJ0</accession>
<proteinExistence type="predicted"/>
<dbReference type="Proteomes" id="UP000016930">
    <property type="component" value="Unassembled WGS sequence"/>
</dbReference>
<dbReference type="EMBL" id="KB445808">
    <property type="protein sequence ID" value="EMD33000.1"/>
    <property type="molecule type" value="Genomic_DNA"/>
</dbReference>
<keyword evidence="2" id="KW-1185">Reference proteome</keyword>
<name>M2QLJ0_CERS8</name>
<dbReference type="AlphaFoldDB" id="M2QLJ0"/>
<reference evidence="1 2" key="1">
    <citation type="journal article" date="2012" name="Proc. Natl. Acad. Sci. U.S.A.">
        <title>Comparative genomics of Ceriporiopsis subvermispora and Phanerochaete chrysosporium provide insight into selective ligninolysis.</title>
        <authorList>
            <person name="Fernandez-Fueyo E."/>
            <person name="Ruiz-Duenas F.J."/>
            <person name="Ferreira P."/>
            <person name="Floudas D."/>
            <person name="Hibbett D.S."/>
            <person name="Canessa P."/>
            <person name="Larrondo L.F."/>
            <person name="James T.Y."/>
            <person name="Seelenfreund D."/>
            <person name="Lobos S."/>
            <person name="Polanco R."/>
            <person name="Tello M."/>
            <person name="Honda Y."/>
            <person name="Watanabe T."/>
            <person name="Watanabe T."/>
            <person name="Ryu J.S."/>
            <person name="Kubicek C.P."/>
            <person name="Schmoll M."/>
            <person name="Gaskell J."/>
            <person name="Hammel K.E."/>
            <person name="St John F.J."/>
            <person name="Vanden Wymelenberg A."/>
            <person name="Sabat G."/>
            <person name="Splinter BonDurant S."/>
            <person name="Syed K."/>
            <person name="Yadav J.S."/>
            <person name="Doddapaneni H."/>
            <person name="Subramanian V."/>
            <person name="Lavin J.L."/>
            <person name="Oguiza J.A."/>
            <person name="Perez G."/>
            <person name="Pisabarro A.G."/>
            <person name="Ramirez L."/>
            <person name="Santoyo F."/>
            <person name="Master E."/>
            <person name="Coutinho P.M."/>
            <person name="Henrissat B."/>
            <person name="Lombard V."/>
            <person name="Magnuson J.K."/>
            <person name="Kuees U."/>
            <person name="Hori C."/>
            <person name="Igarashi K."/>
            <person name="Samejima M."/>
            <person name="Held B.W."/>
            <person name="Barry K.W."/>
            <person name="LaButti K.M."/>
            <person name="Lapidus A."/>
            <person name="Lindquist E.A."/>
            <person name="Lucas S.M."/>
            <person name="Riley R."/>
            <person name="Salamov A.A."/>
            <person name="Hoffmeister D."/>
            <person name="Schwenk D."/>
            <person name="Hadar Y."/>
            <person name="Yarden O."/>
            <person name="de Vries R.P."/>
            <person name="Wiebenga A."/>
            <person name="Stenlid J."/>
            <person name="Eastwood D."/>
            <person name="Grigoriev I.V."/>
            <person name="Berka R.M."/>
            <person name="Blanchette R.A."/>
            <person name="Kersten P."/>
            <person name="Martinez A.T."/>
            <person name="Vicuna R."/>
            <person name="Cullen D."/>
        </authorList>
    </citation>
    <scope>NUCLEOTIDE SEQUENCE [LARGE SCALE GENOMIC DNA]</scope>
    <source>
        <strain evidence="1 2">B</strain>
    </source>
</reference>
<gene>
    <name evidence="1" type="ORF">CERSUDRAFT_99009</name>
</gene>
<organism evidence="1 2">
    <name type="scientific">Ceriporiopsis subvermispora (strain B)</name>
    <name type="common">White-rot fungus</name>
    <name type="synonym">Gelatoporia subvermispora</name>
    <dbReference type="NCBI Taxonomy" id="914234"/>
    <lineage>
        <taxon>Eukaryota</taxon>
        <taxon>Fungi</taxon>
        <taxon>Dikarya</taxon>
        <taxon>Basidiomycota</taxon>
        <taxon>Agaricomycotina</taxon>
        <taxon>Agaricomycetes</taxon>
        <taxon>Polyporales</taxon>
        <taxon>Gelatoporiaceae</taxon>
        <taxon>Gelatoporia</taxon>
    </lineage>
</organism>
<dbReference type="OrthoDB" id="10456636at2759"/>
<dbReference type="HOGENOM" id="CLU_118185_0_0_1"/>